<keyword evidence="2" id="KW-1185">Reference proteome</keyword>
<accession>A0A2U9IC72</accession>
<dbReference type="CDD" id="cd01081">
    <property type="entry name" value="Aldose_epim"/>
    <property type="match status" value="1"/>
</dbReference>
<proteinExistence type="predicted"/>
<gene>
    <name evidence="1" type="ORF">DFR85_02365</name>
</gene>
<dbReference type="GeneID" id="36830963"/>
<dbReference type="GO" id="GO:0006006">
    <property type="term" value="P:glucose metabolic process"/>
    <property type="evidence" value="ECO:0007669"/>
    <property type="project" value="TreeGrafter"/>
</dbReference>
<dbReference type="SUPFAM" id="SSF74650">
    <property type="entry name" value="Galactose mutarotase-like"/>
    <property type="match status" value="1"/>
</dbReference>
<dbReference type="Gene3D" id="2.70.98.10">
    <property type="match status" value="1"/>
</dbReference>
<dbReference type="InterPro" id="IPR011013">
    <property type="entry name" value="Gal_mutarotase_sf_dom"/>
</dbReference>
<dbReference type="KEGG" id="abri:DFR85_02365"/>
<protein>
    <submittedName>
        <fullName evidence="1">Aldose 1-epimerase</fullName>
    </submittedName>
</protein>
<dbReference type="GO" id="GO:0030246">
    <property type="term" value="F:carbohydrate binding"/>
    <property type="evidence" value="ECO:0007669"/>
    <property type="project" value="InterPro"/>
</dbReference>
<dbReference type="Proteomes" id="UP000248044">
    <property type="component" value="Chromosome"/>
</dbReference>
<dbReference type="Pfam" id="PF01263">
    <property type="entry name" value="Aldose_epim"/>
    <property type="match status" value="1"/>
</dbReference>
<dbReference type="RefSeq" id="WP_110269509.1">
    <property type="nucleotide sequence ID" value="NZ_CP029289.2"/>
</dbReference>
<sequence length="262" mass="29506">MLEISDGDLIAQIMEEGAYLYSLTKSGKDVILKGKERKTHGGMALLIPYANRVKDGEYIWEDKKYELPKNSEGNAIHGLIMDKLFDVKFKGKSRVTLEYLLSHPGYPSTLRITITYSVVFDLLDVFITVKNEGEVSAPLVVGAHPYFLVRGKWSITPDRVRRCLMENKIPTGNVEDFRIVQKDYDDCFIIENREITLKSDYSTVAIEKSNMDYIQLYTGEPGAVAVEPMSGAPDAYHNGLGLIILEPSKSRDFNFTISAVIH</sequence>
<dbReference type="OrthoDB" id="39584at2157"/>
<dbReference type="PANTHER" id="PTHR10091">
    <property type="entry name" value="ALDOSE-1-EPIMERASE"/>
    <property type="match status" value="1"/>
</dbReference>
<dbReference type="PANTHER" id="PTHR10091:SF0">
    <property type="entry name" value="GALACTOSE MUTAROTASE"/>
    <property type="match status" value="1"/>
</dbReference>
<name>A0A2U9IC72_9CREN</name>
<evidence type="ECO:0000313" key="2">
    <source>
        <dbReference type="Proteomes" id="UP000248044"/>
    </source>
</evidence>
<reference evidence="1 2" key="1">
    <citation type="submission" date="2018-05" db="EMBL/GenBank/DDBJ databases">
        <title>Complete Genome Sequences of Extremely Thermoacidophilic, Metal-Mobilizing Type-Strain Members of the Archaeal Family Sulfolobaceae: Acidianus brierleyi DSM-1651T, Acidianus sulfidivorans DSM-18786T, Metallosphaera hakonensis DSM-7519T, and Metallosphaera prunae DSM-10039T.</title>
        <authorList>
            <person name="Counts J.A."/>
            <person name="Kelly R.M."/>
        </authorList>
    </citation>
    <scope>NUCLEOTIDE SEQUENCE [LARGE SCALE GENOMIC DNA]</scope>
    <source>
        <strain evidence="1 2">DSM 1651</strain>
    </source>
</reference>
<evidence type="ECO:0000313" key="1">
    <source>
        <dbReference type="EMBL" id="AWR93625.1"/>
    </source>
</evidence>
<organism evidence="1 2">
    <name type="scientific">Acidianus brierleyi</name>
    <dbReference type="NCBI Taxonomy" id="41673"/>
    <lineage>
        <taxon>Archaea</taxon>
        <taxon>Thermoproteota</taxon>
        <taxon>Thermoprotei</taxon>
        <taxon>Sulfolobales</taxon>
        <taxon>Sulfolobaceae</taxon>
        <taxon>Acidianus</taxon>
    </lineage>
</organism>
<dbReference type="AlphaFoldDB" id="A0A2U9IC72"/>
<dbReference type="EMBL" id="CP029289">
    <property type="protein sequence ID" value="AWR93625.1"/>
    <property type="molecule type" value="Genomic_DNA"/>
</dbReference>
<dbReference type="InterPro" id="IPR014718">
    <property type="entry name" value="GH-type_carb-bd"/>
</dbReference>
<dbReference type="InterPro" id="IPR008183">
    <property type="entry name" value="Aldose_1/G6P_1-epimerase"/>
</dbReference>
<dbReference type="GO" id="GO:0004034">
    <property type="term" value="F:aldose 1-epimerase activity"/>
    <property type="evidence" value="ECO:0007669"/>
    <property type="project" value="TreeGrafter"/>
</dbReference>
<dbReference type="GO" id="GO:0033499">
    <property type="term" value="P:galactose catabolic process via UDP-galactose, Leloir pathway"/>
    <property type="evidence" value="ECO:0007669"/>
    <property type="project" value="TreeGrafter"/>
</dbReference>